<gene>
    <name evidence="2" type="ORF">QBZ16_004071</name>
</gene>
<dbReference type="Proteomes" id="UP001255856">
    <property type="component" value="Unassembled WGS sequence"/>
</dbReference>
<evidence type="ECO:0000256" key="1">
    <source>
        <dbReference type="SAM" id="MobiDB-lite"/>
    </source>
</evidence>
<evidence type="ECO:0000313" key="2">
    <source>
        <dbReference type="EMBL" id="KAK2078203.1"/>
    </source>
</evidence>
<protein>
    <submittedName>
        <fullName evidence="2">Uncharacterized protein</fullName>
    </submittedName>
</protein>
<organism evidence="2 3">
    <name type="scientific">Prototheca wickerhamii</name>
    <dbReference type="NCBI Taxonomy" id="3111"/>
    <lineage>
        <taxon>Eukaryota</taxon>
        <taxon>Viridiplantae</taxon>
        <taxon>Chlorophyta</taxon>
        <taxon>core chlorophytes</taxon>
        <taxon>Trebouxiophyceae</taxon>
        <taxon>Chlorellales</taxon>
        <taxon>Chlorellaceae</taxon>
        <taxon>Prototheca</taxon>
    </lineage>
</organism>
<dbReference type="EMBL" id="JASFZW010000005">
    <property type="protein sequence ID" value="KAK2078203.1"/>
    <property type="molecule type" value="Genomic_DNA"/>
</dbReference>
<name>A0AAD9IH66_PROWI</name>
<feature type="region of interest" description="Disordered" evidence="1">
    <location>
        <begin position="76"/>
        <end position="95"/>
    </location>
</feature>
<proteinExistence type="predicted"/>
<evidence type="ECO:0000313" key="3">
    <source>
        <dbReference type="Proteomes" id="UP001255856"/>
    </source>
</evidence>
<dbReference type="AlphaFoldDB" id="A0AAD9IH66"/>
<sequence length="118" mass="13161">MSEADLYVSSLAAAPPSMPGTSWWEDAPLIVKIPLYTLAFLFTVKLGVPLNLEDIPIPANHPFAVRKELKEEKAIEERLSPLQPGQRRKRRLSAADEELMRRAQALDASPVTQGVQDR</sequence>
<keyword evidence="3" id="KW-1185">Reference proteome</keyword>
<accession>A0AAD9IH66</accession>
<reference evidence="2" key="1">
    <citation type="submission" date="2021-01" db="EMBL/GenBank/DDBJ databases">
        <authorList>
            <person name="Eckstrom K.M.E."/>
        </authorList>
    </citation>
    <scope>NUCLEOTIDE SEQUENCE</scope>
    <source>
        <strain evidence="2">UVCC 0001</strain>
    </source>
</reference>
<comment type="caution">
    <text evidence="2">The sequence shown here is derived from an EMBL/GenBank/DDBJ whole genome shotgun (WGS) entry which is preliminary data.</text>
</comment>